<protein>
    <submittedName>
        <fullName evidence="11">ABC transporter permease</fullName>
    </submittedName>
</protein>
<feature type="transmembrane region" description="Helical" evidence="8">
    <location>
        <begin position="322"/>
        <end position="343"/>
    </location>
</feature>
<feature type="domain" description="MacB-like periplasmic core" evidence="10">
    <location>
        <begin position="17"/>
        <end position="213"/>
    </location>
</feature>
<keyword evidence="5 8" id="KW-1133">Transmembrane helix</keyword>
<feature type="domain" description="ABC3 transporter permease C-terminal" evidence="9">
    <location>
        <begin position="244"/>
        <end position="352"/>
    </location>
</feature>
<organism evidence="11 12">
    <name type="scientific">Brachybacterium massiliense</name>
    <dbReference type="NCBI Taxonomy" id="1755098"/>
    <lineage>
        <taxon>Bacteria</taxon>
        <taxon>Bacillati</taxon>
        <taxon>Actinomycetota</taxon>
        <taxon>Actinomycetes</taxon>
        <taxon>Micrococcales</taxon>
        <taxon>Dermabacteraceae</taxon>
        <taxon>Brachybacterium</taxon>
    </lineage>
</organism>
<reference evidence="11" key="1">
    <citation type="journal article" date="2021" name="PeerJ">
        <title>Extensive microbial diversity within the chicken gut microbiome revealed by metagenomics and culture.</title>
        <authorList>
            <person name="Gilroy R."/>
            <person name="Ravi A."/>
            <person name="Getino M."/>
            <person name="Pursley I."/>
            <person name="Horton D.L."/>
            <person name="Alikhan N.F."/>
            <person name="Baker D."/>
            <person name="Gharbi K."/>
            <person name="Hall N."/>
            <person name="Watson M."/>
            <person name="Adriaenssens E.M."/>
            <person name="Foster-Nyarko E."/>
            <person name="Jarju S."/>
            <person name="Secka A."/>
            <person name="Antonio M."/>
            <person name="Oren A."/>
            <person name="Chaudhuri R.R."/>
            <person name="La Ragione R."/>
            <person name="Hildebrand F."/>
            <person name="Pallen M.J."/>
        </authorList>
    </citation>
    <scope>NUCLEOTIDE SEQUENCE</scope>
    <source>
        <strain evidence="11">ChiGjej5B5-22894</strain>
    </source>
</reference>
<evidence type="ECO:0000256" key="5">
    <source>
        <dbReference type="ARBA" id="ARBA00022989"/>
    </source>
</evidence>
<reference evidence="11" key="2">
    <citation type="submission" date="2021-09" db="EMBL/GenBank/DDBJ databases">
        <authorList>
            <person name="Gilroy R."/>
        </authorList>
    </citation>
    <scope>NUCLEOTIDE SEQUENCE</scope>
    <source>
        <strain evidence="11">ChiGjej5B5-22894</strain>
    </source>
</reference>
<dbReference type="PANTHER" id="PTHR43738:SF1">
    <property type="entry name" value="HEMIN TRANSPORT SYSTEM PERMEASE PROTEIN HRTB-RELATED"/>
    <property type="match status" value="1"/>
</dbReference>
<evidence type="ECO:0000256" key="4">
    <source>
        <dbReference type="ARBA" id="ARBA00022692"/>
    </source>
</evidence>
<dbReference type="EMBL" id="DYUE01000198">
    <property type="protein sequence ID" value="HJG91776.1"/>
    <property type="molecule type" value="Genomic_DNA"/>
</dbReference>
<evidence type="ECO:0000256" key="7">
    <source>
        <dbReference type="ARBA" id="ARBA00038076"/>
    </source>
</evidence>
<keyword evidence="4 8" id="KW-0812">Transmembrane</keyword>
<dbReference type="InterPro" id="IPR003838">
    <property type="entry name" value="ABC3_permease_C"/>
</dbReference>
<dbReference type="Pfam" id="PF02687">
    <property type="entry name" value="FtsX"/>
    <property type="match status" value="1"/>
</dbReference>
<accession>A0A921SXI0</accession>
<feature type="transmembrane region" description="Helical" evidence="8">
    <location>
        <begin position="244"/>
        <end position="263"/>
    </location>
</feature>
<comment type="similarity">
    <text evidence="7">Belongs to the ABC-4 integral membrane protein family.</text>
</comment>
<gene>
    <name evidence="11" type="ORF">K8V81_08615</name>
</gene>
<dbReference type="InterPro" id="IPR051125">
    <property type="entry name" value="ABC-4/HrtB_transporter"/>
</dbReference>
<keyword evidence="6 8" id="KW-0472">Membrane</keyword>
<evidence type="ECO:0000256" key="2">
    <source>
        <dbReference type="ARBA" id="ARBA00022448"/>
    </source>
</evidence>
<dbReference type="GO" id="GO:0005886">
    <property type="term" value="C:plasma membrane"/>
    <property type="evidence" value="ECO:0007669"/>
    <property type="project" value="UniProtKB-SubCell"/>
</dbReference>
<dbReference type="InterPro" id="IPR025857">
    <property type="entry name" value="MacB_PCD"/>
</dbReference>
<dbReference type="AlphaFoldDB" id="A0A921SXI0"/>
<dbReference type="Pfam" id="PF12704">
    <property type="entry name" value="MacB_PCD"/>
    <property type="match status" value="1"/>
</dbReference>
<evidence type="ECO:0000256" key="1">
    <source>
        <dbReference type="ARBA" id="ARBA00004651"/>
    </source>
</evidence>
<name>A0A921SXI0_9MICO</name>
<evidence type="ECO:0000256" key="3">
    <source>
        <dbReference type="ARBA" id="ARBA00022475"/>
    </source>
</evidence>
<evidence type="ECO:0000259" key="10">
    <source>
        <dbReference type="Pfam" id="PF12704"/>
    </source>
</evidence>
<evidence type="ECO:0000256" key="8">
    <source>
        <dbReference type="SAM" id="Phobius"/>
    </source>
</evidence>
<dbReference type="PANTHER" id="PTHR43738">
    <property type="entry name" value="ABC TRANSPORTER, MEMBRANE PROTEIN"/>
    <property type="match status" value="1"/>
</dbReference>
<feature type="transmembrane region" description="Helical" evidence="8">
    <location>
        <begin position="290"/>
        <end position="316"/>
    </location>
</feature>
<dbReference type="Proteomes" id="UP000742460">
    <property type="component" value="Unassembled WGS sequence"/>
</dbReference>
<keyword evidence="2" id="KW-0813">Transport</keyword>
<evidence type="ECO:0000256" key="6">
    <source>
        <dbReference type="ARBA" id="ARBA00023136"/>
    </source>
</evidence>
<proteinExistence type="inferred from homology"/>
<comment type="caution">
    <text evidence="11">The sequence shown here is derived from an EMBL/GenBank/DDBJ whole genome shotgun (WGS) entry which is preliminary data.</text>
</comment>
<keyword evidence="3" id="KW-1003">Cell membrane</keyword>
<evidence type="ECO:0000313" key="11">
    <source>
        <dbReference type="EMBL" id="HJG91776.1"/>
    </source>
</evidence>
<comment type="subcellular location">
    <subcellularLocation>
        <location evidence="1">Cell membrane</location>
        <topology evidence="1">Multi-pass membrane protein</topology>
    </subcellularLocation>
</comment>
<sequence length="359" mass="36767">MFVALKDIGHAKGRFTLMIGVIALLTLLLVLLTGLTRGLAHQNISAIEALPADRIVLTPTLGEEISWSDSQVDSDQATAWEEAAGLQTEPLSVGQMRIETDSAVTSLALFGTAPDGEVAASLPSAPQEGEVLLPEQIAADLGVASGDTVSVNGRELTVIGTIPTDWYSHSPVGYVHLDSFRTLAHQAEDTAGSALLVRADGDAFDAAADAVAEATGTRAVTVSESLQALPSYSSENGSLTLIQAFLYGISALVTIAFLSVWTIQRTRDIAVLRALGATARYVLRDTVGQAAILLAVGAAVGGIVGGAGGAALSAVAPFEASAVTVLLPVAGVLVIGLLGSVLATRRVTRIDPLLALGGN</sequence>
<evidence type="ECO:0000259" key="9">
    <source>
        <dbReference type="Pfam" id="PF02687"/>
    </source>
</evidence>
<evidence type="ECO:0000313" key="12">
    <source>
        <dbReference type="Proteomes" id="UP000742460"/>
    </source>
</evidence>